<feature type="transmembrane region" description="Helical" evidence="6">
    <location>
        <begin position="6"/>
        <end position="25"/>
    </location>
</feature>
<dbReference type="FunFam" id="3.40.1490.10:FF:000002">
    <property type="entry name" value="Peptidyl-tRNA hydrolase 2, mitochondrial"/>
    <property type="match status" value="1"/>
</dbReference>
<dbReference type="SUPFAM" id="SSF102462">
    <property type="entry name" value="Peptidyl-tRNA hydrolase II"/>
    <property type="match status" value="1"/>
</dbReference>
<sequence>MHTLASGPAYGAVVAATFVIGLWVGSNVSPRDPAKSEKPHGQPVEAAAKGIEATDPLRDIGEDDESDSEAEDEDIGDLSSLKIDPTEECTMVLVVREDLGMTSGKIAAQCSYVIIFVVDRLLNTRVFRHAVLACYQSMLSSNVPLLRRWERLGQPKLTRRCSSEDSLLVLQTLAQSLNLCTRAIKDAGRTQIEAGSRTVLGIVGPVDLVKRVTGTLRPL</sequence>
<keyword evidence="2" id="KW-0378">Hydrolase</keyword>
<gene>
    <name evidence="7" type="ORF">EV421DRAFT_1895559</name>
</gene>
<evidence type="ECO:0000313" key="7">
    <source>
        <dbReference type="EMBL" id="KAK0456317.1"/>
    </source>
</evidence>
<dbReference type="PANTHER" id="PTHR12649">
    <property type="entry name" value="PEPTIDYL-TRNA HYDROLASE 2"/>
    <property type="match status" value="1"/>
</dbReference>
<feature type="compositionally biased region" description="Acidic residues" evidence="5">
    <location>
        <begin position="61"/>
        <end position="76"/>
    </location>
</feature>
<dbReference type="InterPro" id="IPR023476">
    <property type="entry name" value="Pep_tRNA_hydro_II_dom_sf"/>
</dbReference>
<accession>A0AA39N390</accession>
<dbReference type="EC" id="3.1.1.29" evidence="1"/>
<evidence type="ECO:0000256" key="6">
    <source>
        <dbReference type="SAM" id="Phobius"/>
    </source>
</evidence>
<dbReference type="InterPro" id="IPR002833">
    <property type="entry name" value="PTH2"/>
</dbReference>
<keyword evidence="6" id="KW-0812">Transmembrane</keyword>
<dbReference type="Pfam" id="PF01981">
    <property type="entry name" value="PTH2"/>
    <property type="match status" value="1"/>
</dbReference>
<evidence type="ECO:0000256" key="3">
    <source>
        <dbReference type="ARBA" id="ARBA00038050"/>
    </source>
</evidence>
<dbReference type="Proteomes" id="UP001175226">
    <property type="component" value="Unassembled WGS sequence"/>
</dbReference>
<name>A0AA39N390_9AGAR</name>
<proteinExistence type="inferred from homology"/>
<evidence type="ECO:0000313" key="8">
    <source>
        <dbReference type="Proteomes" id="UP001175226"/>
    </source>
</evidence>
<comment type="caution">
    <text evidence="7">The sequence shown here is derived from an EMBL/GenBank/DDBJ whole genome shotgun (WGS) entry which is preliminary data.</text>
</comment>
<keyword evidence="8" id="KW-1185">Reference proteome</keyword>
<evidence type="ECO:0000256" key="5">
    <source>
        <dbReference type="SAM" id="MobiDB-lite"/>
    </source>
</evidence>
<reference evidence="7" key="1">
    <citation type="submission" date="2023-06" db="EMBL/GenBank/DDBJ databases">
        <authorList>
            <consortium name="Lawrence Berkeley National Laboratory"/>
            <person name="Ahrendt S."/>
            <person name="Sahu N."/>
            <person name="Indic B."/>
            <person name="Wong-Bajracharya J."/>
            <person name="Merenyi Z."/>
            <person name="Ke H.-M."/>
            <person name="Monk M."/>
            <person name="Kocsube S."/>
            <person name="Drula E."/>
            <person name="Lipzen A."/>
            <person name="Balint B."/>
            <person name="Henrissat B."/>
            <person name="Andreopoulos B."/>
            <person name="Martin F.M."/>
            <person name="Harder C.B."/>
            <person name="Rigling D."/>
            <person name="Ford K.L."/>
            <person name="Foster G.D."/>
            <person name="Pangilinan J."/>
            <person name="Papanicolaou A."/>
            <person name="Barry K."/>
            <person name="LaButti K."/>
            <person name="Viragh M."/>
            <person name="Koriabine M."/>
            <person name="Yan M."/>
            <person name="Riley R."/>
            <person name="Champramary S."/>
            <person name="Plett K.L."/>
            <person name="Tsai I.J."/>
            <person name="Slot J."/>
            <person name="Sipos G."/>
            <person name="Plett J."/>
            <person name="Nagy L.G."/>
            <person name="Grigoriev I.V."/>
        </authorList>
    </citation>
    <scope>NUCLEOTIDE SEQUENCE</scope>
    <source>
        <strain evidence="7">FPL87.14</strain>
    </source>
</reference>
<keyword evidence="6" id="KW-1133">Transmembrane helix</keyword>
<evidence type="ECO:0000256" key="2">
    <source>
        <dbReference type="ARBA" id="ARBA00022801"/>
    </source>
</evidence>
<comment type="similarity">
    <text evidence="3">Belongs to the PTH2 family.</text>
</comment>
<organism evidence="7 8">
    <name type="scientific">Armillaria borealis</name>
    <dbReference type="NCBI Taxonomy" id="47425"/>
    <lineage>
        <taxon>Eukaryota</taxon>
        <taxon>Fungi</taxon>
        <taxon>Dikarya</taxon>
        <taxon>Basidiomycota</taxon>
        <taxon>Agaricomycotina</taxon>
        <taxon>Agaricomycetes</taxon>
        <taxon>Agaricomycetidae</taxon>
        <taxon>Agaricales</taxon>
        <taxon>Marasmiineae</taxon>
        <taxon>Physalacriaceae</taxon>
        <taxon>Armillaria</taxon>
    </lineage>
</organism>
<dbReference type="AlphaFoldDB" id="A0AA39N390"/>
<protein>
    <recommendedName>
        <fullName evidence="1">peptidyl-tRNA hydrolase</fullName>
        <ecNumber evidence="1">3.1.1.29</ecNumber>
    </recommendedName>
</protein>
<dbReference type="GO" id="GO:0005829">
    <property type="term" value="C:cytosol"/>
    <property type="evidence" value="ECO:0007669"/>
    <property type="project" value="TreeGrafter"/>
</dbReference>
<feature type="region of interest" description="Disordered" evidence="5">
    <location>
        <begin position="30"/>
        <end position="79"/>
    </location>
</feature>
<keyword evidence="6" id="KW-0472">Membrane</keyword>
<dbReference type="Gene3D" id="3.40.1490.10">
    <property type="entry name" value="Bit1"/>
    <property type="match status" value="1"/>
</dbReference>
<evidence type="ECO:0000256" key="1">
    <source>
        <dbReference type="ARBA" id="ARBA00013260"/>
    </source>
</evidence>
<dbReference type="EMBL" id="JAUEPT010000001">
    <property type="protein sequence ID" value="KAK0456317.1"/>
    <property type="molecule type" value="Genomic_DNA"/>
</dbReference>
<dbReference type="GO" id="GO:0004045">
    <property type="term" value="F:peptidyl-tRNA hydrolase activity"/>
    <property type="evidence" value="ECO:0007669"/>
    <property type="project" value="UniProtKB-EC"/>
</dbReference>
<evidence type="ECO:0000256" key="4">
    <source>
        <dbReference type="ARBA" id="ARBA00048707"/>
    </source>
</evidence>
<comment type="catalytic activity">
    <reaction evidence="4">
        <text>an N-acyl-L-alpha-aminoacyl-tRNA + H2O = an N-acyl-L-amino acid + a tRNA + H(+)</text>
        <dbReference type="Rhea" id="RHEA:54448"/>
        <dbReference type="Rhea" id="RHEA-COMP:10123"/>
        <dbReference type="Rhea" id="RHEA-COMP:13883"/>
        <dbReference type="ChEBI" id="CHEBI:15377"/>
        <dbReference type="ChEBI" id="CHEBI:15378"/>
        <dbReference type="ChEBI" id="CHEBI:59874"/>
        <dbReference type="ChEBI" id="CHEBI:78442"/>
        <dbReference type="ChEBI" id="CHEBI:138191"/>
        <dbReference type="EC" id="3.1.1.29"/>
    </reaction>
</comment>
<dbReference type="PANTHER" id="PTHR12649:SF11">
    <property type="entry name" value="PEPTIDYL-TRNA HYDROLASE 2, MITOCHONDRIAL"/>
    <property type="match status" value="1"/>
</dbReference>